<gene>
    <name evidence="3" type="ORF">HMPREF0889_0380</name>
</gene>
<dbReference type="Proteomes" id="UP000003242">
    <property type="component" value="Unassembled WGS sequence"/>
</dbReference>
<proteinExistence type="predicted"/>
<feature type="transmembrane region" description="Helical" evidence="2">
    <location>
        <begin position="56"/>
        <end position="78"/>
    </location>
</feature>
<reference evidence="4" key="1">
    <citation type="submission" date="2009-12" db="EMBL/GenBank/DDBJ databases">
        <title>Sequence of Clostridiales genomosp. BVAB3 str. UPII9-5.</title>
        <authorList>
            <person name="Madupu R."/>
            <person name="Durkin A.S."/>
            <person name="Torralba M."/>
            <person name="Methe B."/>
            <person name="Sutton G.G."/>
            <person name="Strausberg R.L."/>
            <person name="Nelson K.E."/>
        </authorList>
    </citation>
    <scope>NUCLEOTIDE SEQUENCE [LARGE SCALE GENOMIC DNA]</scope>
    <source>
        <strain evidence="4">28L</strain>
    </source>
</reference>
<accession>D3LV47</accession>
<sequence>MGRSDKRLLLQLRSARKWLEKAETEFAKKADIRGELNLMLAEAEMKNMRKHHTSAAYFKSYGMYIVAAIVFIGAGVGIRALSVAPVPTVTSDIAVQSLHKGAPSPAAGETAERKESASLRGQRNSVRATPAPLRTVPSAASKTACVPEKIVTRTDDNAAVLSTRQMQETVQAACRSLQSTEIQNE</sequence>
<keyword evidence="2" id="KW-0472">Membrane</keyword>
<dbReference type="AlphaFoldDB" id="D3LV47"/>
<evidence type="ECO:0000313" key="3">
    <source>
        <dbReference type="EMBL" id="EFD93975.1"/>
    </source>
</evidence>
<organism evidence="3 4">
    <name type="scientific">Megasphaera lornae</name>
    <dbReference type="NCBI Taxonomy" id="1000568"/>
    <lineage>
        <taxon>Bacteria</taxon>
        <taxon>Bacillati</taxon>
        <taxon>Bacillota</taxon>
        <taxon>Negativicutes</taxon>
        <taxon>Veillonellales</taxon>
        <taxon>Veillonellaceae</taxon>
        <taxon>Megasphaera</taxon>
    </lineage>
</organism>
<feature type="region of interest" description="Disordered" evidence="1">
    <location>
        <begin position="99"/>
        <end position="140"/>
    </location>
</feature>
<keyword evidence="2" id="KW-0812">Transmembrane</keyword>
<protein>
    <submittedName>
        <fullName evidence="3">Uncharacterized protein</fullName>
    </submittedName>
</protein>
<dbReference type="RefSeq" id="WP_009369878.1">
    <property type="nucleotide sequence ID" value="NZ_ADGP01000020.1"/>
</dbReference>
<keyword evidence="2" id="KW-1133">Transmembrane helix</keyword>
<name>D3LV47_9FIRM</name>
<evidence type="ECO:0000313" key="4">
    <source>
        <dbReference type="Proteomes" id="UP000003242"/>
    </source>
</evidence>
<evidence type="ECO:0000256" key="1">
    <source>
        <dbReference type="SAM" id="MobiDB-lite"/>
    </source>
</evidence>
<dbReference type="EMBL" id="ADGP01000020">
    <property type="protein sequence ID" value="EFD93975.1"/>
    <property type="molecule type" value="Genomic_DNA"/>
</dbReference>
<evidence type="ECO:0000256" key="2">
    <source>
        <dbReference type="SAM" id="Phobius"/>
    </source>
</evidence>
<comment type="caution">
    <text evidence="3">The sequence shown here is derived from an EMBL/GenBank/DDBJ whole genome shotgun (WGS) entry which is preliminary data.</text>
</comment>
<dbReference type="STRING" id="699218.HMPREF0889_0380"/>